<protein>
    <submittedName>
        <fullName evidence="7">Triose-phosphate transporter-like protein</fullName>
    </submittedName>
</protein>
<dbReference type="KEGG" id="bmor:100500752"/>
<dbReference type="InterPro" id="IPR004853">
    <property type="entry name" value="Sugar_P_trans_dom"/>
</dbReference>
<dbReference type="FunCoup" id="D7R261">
    <property type="interactions" value="1194"/>
</dbReference>
<proteinExistence type="evidence at transcript level"/>
<feature type="transmembrane region" description="Helical" evidence="5">
    <location>
        <begin position="42"/>
        <end position="62"/>
    </location>
</feature>
<feature type="transmembrane region" description="Helical" evidence="5">
    <location>
        <begin position="155"/>
        <end position="174"/>
    </location>
</feature>
<gene>
    <name evidence="7" type="primary">TPT</name>
    <name evidence="8" type="synonym">100500752</name>
</gene>
<feature type="transmembrane region" description="Helical" evidence="5">
    <location>
        <begin position="278"/>
        <end position="294"/>
    </location>
</feature>
<keyword evidence="4 5" id="KW-0472">Membrane</keyword>
<evidence type="ECO:0000256" key="4">
    <source>
        <dbReference type="ARBA" id="ARBA00023136"/>
    </source>
</evidence>
<dbReference type="GeneID" id="100500752"/>
<evidence type="ECO:0000256" key="3">
    <source>
        <dbReference type="ARBA" id="ARBA00022989"/>
    </source>
</evidence>
<organism evidence="7">
    <name type="scientific">Bombyx mori</name>
    <name type="common">Silk moth</name>
    <dbReference type="NCBI Taxonomy" id="7091"/>
    <lineage>
        <taxon>Eukaryota</taxon>
        <taxon>Metazoa</taxon>
        <taxon>Ecdysozoa</taxon>
        <taxon>Arthropoda</taxon>
        <taxon>Hexapoda</taxon>
        <taxon>Insecta</taxon>
        <taxon>Pterygota</taxon>
        <taxon>Neoptera</taxon>
        <taxon>Endopterygota</taxon>
        <taxon>Lepidoptera</taxon>
        <taxon>Glossata</taxon>
        <taxon>Ditrysia</taxon>
        <taxon>Bombycoidea</taxon>
        <taxon>Bombycidae</taxon>
        <taxon>Bombycinae</taxon>
        <taxon>Bombyx</taxon>
    </lineage>
</organism>
<comment type="subcellular location">
    <subcellularLocation>
        <location evidence="1">Membrane</location>
        <topology evidence="1">Multi-pass membrane protein</topology>
    </subcellularLocation>
</comment>
<dbReference type="SUPFAM" id="SSF103481">
    <property type="entry name" value="Multidrug resistance efflux transporter EmrE"/>
    <property type="match status" value="1"/>
</dbReference>
<accession>D7R261</accession>
<dbReference type="OMA" id="FWYTVSS"/>
<dbReference type="InterPro" id="IPR037185">
    <property type="entry name" value="EmrE-like"/>
</dbReference>
<reference evidence="7" key="2">
    <citation type="submission" date="2010-03" db="EMBL/GenBank/DDBJ databases">
        <title>cloning and sequence analysis of gene similar to triose-phosphate transporter in silkworm, Bombyx mori.</title>
        <authorList>
            <person name="Kong W.Q."/>
            <person name="Yang J.H."/>
        </authorList>
    </citation>
    <scope>NUCLEOTIDE SEQUENCE</scope>
</reference>
<dbReference type="PANTHER" id="PTHR11132">
    <property type="entry name" value="SOLUTE CARRIER FAMILY 35"/>
    <property type="match status" value="1"/>
</dbReference>
<evidence type="ECO:0000259" key="6">
    <source>
        <dbReference type="Pfam" id="PF03151"/>
    </source>
</evidence>
<feature type="transmembrane region" description="Helical" evidence="5">
    <location>
        <begin position="226"/>
        <end position="245"/>
    </location>
</feature>
<dbReference type="InParanoid" id="D7R261"/>
<reference evidence="8" key="3">
    <citation type="submission" date="2022-06" db="UniProtKB">
        <authorList>
            <consortium name="EnsemblMetazoa"/>
        </authorList>
    </citation>
    <scope>IDENTIFICATION</scope>
    <source>
        <strain evidence="8">p50T (Dazao)</strain>
    </source>
</reference>
<evidence type="ECO:0000256" key="1">
    <source>
        <dbReference type="ARBA" id="ARBA00004141"/>
    </source>
</evidence>
<sequence length="311" mass="32447">MGTSGSRRETLIVGFLCAAWYMLSSASNVVGKLALTELPFPLTMTAVQLCAAASLSVPALALCGVRSTRWPTNYWTRVLVPLAIAKLLTTLCSQVSIWKVPVSYAHTVKATTPLWTAGLARVLFGERVSRGVAGALLVIAGGVALASLTELQFDALGLGAALTSAALLALQHLYSKRALQDSGVHHLRLLATLSGLALVPMAPLWLVRDAGAVLRAQVAWNRAGPLLLADGVLAWLQAVAAFSVLSRVSPLTYSVASAAKRAVVVGASLVVLRNPAPPLNVVGMSVAVLGVLAYDRARAAARRAPRPALPV</sequence>
<dbReference type="Proteomes" id="UP000005204">
    <property type="component" value="Unassembled WGS sequence"/>
</dbReference>
<dbReference type="HOGENOM" id="CLU_019048_1_0_1"/>
<dbReference type="EnsemblMetazoa" id="NM_001195455.1">
    <property type="protein sequence ID" value="NP_001182384.1"/>
    <property type="gene ID" value="GeneID_100500752"/>
</dbReference>
<reference evidence="9" key="1">
    <citation type="journal article" date="2008" name="Insect Biochem. Mol. Biol.">
        <title>The genome of a lepidopteran model insect, the silkworm Bombyx mori.</title>
        <authorList>
            <consortium name="International Silkworm Genome Consortium"/>
        </authorList>
    </citation>
    <scope>NUCLEOTIDE SEQUENCE [LARGE SCALE GENOMIC DNA]</scope>
    <source>
        <strain evidence="9">p50T</strain>
    </source>
</reference>
<evidence type="ECO:0000313" key="7">
    <source>
        <dbReference type="EMBL" id="ADG85767.1"/>
    </source>
</evidence>
<dbReference type="PaxDb" id="7091-BGIBMGA012718-TA"/>
<feature type="transmembrane region" description="Helical" evidence="5">
    <location>
        <begin position="131"/>
        <end position="149"/>
    </location>
</feature>
<dbReference type="AlphaFoldDB" id="D7R261"/>
<evidence type="ECO:0000313" key="9">
    <source>
        <dbReference type="Proteomes" id="UP000005204"/>
    </source>
</evidence>
<dbReference type="RefSeq" id="NP_001182384.1">
    <property type="nucleotide sequence ID" value="NM_001195455.1"/>
</dbReference>
<evidence type="ECO:0000256" key="5">
    <source>
        <dbReference type="SAM" id="Phobius"/>
    </source>
</evidence>
<keyword evidence="9" id="KW-1185">Reference proteome</keyword>
<dbReference type="Pfam" id="PF03151">
    <property type="entry name" value="TPT"/>
    <property type="match status" value="1"/>
</dbReference>
<dbReference type="GO" id="GO:0016020">
    <property type="term" value="C:membrane"/>
    <property type="evidence" value="ECO:0007669"/>
    <property type="project" value="UniProtKB-SubCell"/>
</dbReference>
<feature type="transmembrane region" description="Helical" evidence="5">
    <location>
        <begin position="186"/>
        <end position="206"/>
    </location>
</feature>
<dbReference type="OrthoDB" id="6418713at2759"/>
<feature type="domain" description="Sugar phosphate transporter" evidence="6">
    <location>
        <begin position="13"/>
        <end position="294"/>
    </location>
</feature>
<keyword evidence="3 5" id="KW-1133">Transmembrane helix</keyword>
<evidence type="ECO:0000256" key="2">
    <source>
        <dbReference type="ARBA" id="ARBA00022692"/>
    </source>
</evidence>
<dbReference type="STRING" id="7091.D7R261"/>
<dbReference type="InterPro" id="IPR050186">
    <property type="entry name" value="TPT_transporter"/>
</dbReference>
<dbReference type="EMBL" id="HM026603">
    <property type="protein sequence ID" value="ADG85767.1"/>
    <property type="molecule type" value="mRNA"/>
</dbReference>
<evidence type="ECO:0000313" key="8">
    <source>
        <dbReference type="EnsemblMetazoa" id="NP_001182384.1"/>
    </source>
</evidence>
<dbReference type="eggNOG" id="KOG1441">
    <property type="taxonomic scope" value="Eukaryota"/>
</dbReference>
<keyword evidence="2 5" id="KW-0812">Transmembrane</keyword>
<feature type="transmembrane region" description="Helical" evidence="5">
    <location>
        <begin position="74"/>
        <end position="98"/>
    </location>
</feature>
<dbReference type="CTD" id="318833"/>
<dbReference type="SMR" id="D7R261"/>
<name>D7R261_BOMMO</name>